<dbReference type="AlphaFoldDB" id="A0A8J8SZY9"/>
<name>A0A8J8SZY9_HALGN</name>
<proteinExistence type="predicted"/>
<dbReference type="Proteomes" id="UP000785679">
    <property type="component" value="Unassembled WGS sequence"/>
</dbReference>
<accession>A0A8J8SZY9</accession>
<comment type="caution">
    <text evidence="1">The sequence shown here is derived from an EMBL/GenBank/DDBJ whole genome shotgun (WGS) entry which is preliminary data.</text>
</comment>
<dbReference type="EMBL" id="RRYP01013488">
    <property type="protein sequence ID" value="TNV76488.1"/>
    <property type="molecule type" value="Genomic_DNA"/>
</dbReference>
<evidence type="ECO:0000313" key="2">
    <source>
        <dbReference type="Proteomes" id="UP000785679"/>
    </source>
</evidence>
<keyword evidence="2" id="KW-1185">Reference proteome</keyword>
<sequence>MSSNFQLLHYQNLQYGIAEPRIQFTEPRQNQAPISCNPNPCQSLPWQARTRVHTQCEQNLPSSSSKALQSY</sequence>
<gene>
    <name evidence="1" type="ORF">FGO68_gene16118</name>
</gene>
<reference evidence="1" key="1">
    <citation type="submission" date="2019-06" db="EMBL/GenBank/DDBJ databases">
        <authorList>
            <person name="Zheng W."/>
        </authorList>
    </citation>
    <scope>NUCLEOTIDE SEQUENCE</scope>
    <source>
        <strain evidence="1">QDHG01</strain>
    </source>
</reference>
<protein>
    <submittedName>
        <fullName evidence="1">Uncharacterized protein</fullName>
    </submittedName>
</protein>
<evidence type="ECO:0000313" key="1">
    <source>
        <dbReference type="EMBL" id="TNV76488.1"/>
    </source>
</evidence>
<organism evidence="1 2">
    <name type="scientific">Halteria grandinella</name>
    <dbReference type="NCBI Taxonomy" id="5974"/>
    <lineage>
        <taxon>Eukaryota</taxon>
        <taxon>Sar</taxon>
        <taxon>Alveolata</taxon>
        <taxon>Ciliophora</taxon>
        <taxon>Intramacronucleata</taxon>
        <taxon>Spirotrichea</taxon>
        <taxon>Stichotrichia</taxon>
        <taxon>Sporadotrichida</taxon>
        <taxon>Halteriidae</taxon>
        <taxon>Halteria</taxon>
    </lineage>
</organism>